<evidence type="ECO:0000313" key="11">
    <source>
        <dbReference type="EMBL" id="SFO60531.1"/>
    </source>
</evidence>
<evidence type="ECO:0000256" key="5">
    <source>
        <dbReference type="ARBA" id="ARBA00022964"/>
    </source>
</evidence>
<evidence type="ECO:0000256" key="3">
    <source>
        <dbReference type="ARBA" id="ARBA00022723"/>
    </source>
</evidence>
<dbReference type="RefSeq" id="WP_218163062.1">
    <property type="nucleotide sequence ID" value="NZ_FOUY01000106.1"/>
</dbReference>
<organism evidence="11 12">
    <name type="scientific">Pseudonocardia ammonioxydans</name>
    <dbReference type="NCBI Taxonomy" id="260086"/>
    <lineage>
        <taxon>Bacteria</taxon>
        <taxon>Bacillati</taxon>
        <taxon>Actinomycetota</taxon>
        <taxon>Actinomycetes</taxon>
        <taxon>Pseudonocardiales</taxon>
        <taxon>Pseudonocardiaceae</taxon>
        <taxon>Pseudonocardia</taxon>
    </lineage>
</organism>
<dbReference type="Pfam" id="PF00848">
    <property type="entry name" value="Ring_hydroxyl_A"/>
    <property type="match status" value="1"/>
</dbReference>
<dbReference type="AlphaFoldDB" id="A0A1I5IK61"/>
<sequence>MTMTDPRPMVAPARTSTDLVRPDEGMISREIFRDPAIYDQELQRIFTRTWLYIGHDSQLRKPGDYLTNVMGEDPVIATRGSDGKVRVLLNSCRHRGMTICSTDQGNAKFFRCPYHGWTYSSEGPLVGVPRSADAYRNELDKTRLGLVEVPRVETYKGFIFASWDAAAIPLIDYLGRDQLWYLDIPIEGALGGLEVLGPTMKYVIPANWKLAAENFAGDDYHVLYTHGSAFQIGFLPDYDTLADYIAYFDHGHGMGDIPKPGRGLANDLMMAEHFGPEAVDYVKAYNQRIADRLSPEQAAVHGIGQGNVFPNLSWIKFGCFHVFGLYQWHPKGPGELEVWQTTFYDTGAPQHVKDYARSQMSQENAAAGIFGQDDGENFEKITESARGAVSRTLDFNYTMGMGHEGEIDEPTLPGRLGPHYSEQNHRNFYRYWRQLMTEDRA</sequence>
<dbReference type="PROSITE" id="PS00570">
    <property type="entry name" value="RING_HYDROXYL_ALPHA"/>
    <property type="match status" value="1"/>
</dbReference>
<comment type="similarity">
    <text evidence="1">Belongs to the bacterial ring-hydroxylating dioxygenase alpha subunit family.</text>
</comment>
<keyword evidence="6" id="KW-0560">Oxidoreductase</keyword>
<keyword evidence="3" id="KW-0479">Metal-binding</keyword>
<dbReference type="InterPro" id="IPR001663">
    <property type="entry name" value="Rng_hydr_dOase-A"/>
</dbReference>
<evidence type="ECO:0000256" key="2">
    <source>
        <dbReference type="ARBA" id="ARBA00022714"/>
    </source>
</evidence>
<keyword evidence="4" id="KW-0058">Aromatic hydrocarbons catabolism</keyword>
<dbReference type="Gene3D" id="3.90.380.10">
    <property type="entry name" value="Naphthalene 1,2-dioxygenase Alpha Subunit, Chain A, domain 1"/>
    <property type="match status" value="1"/>
</dbReference>
<name>A0A1I5IK61_PSUAM</name>
<dbReference type="CDD" id="cd08881">
    <property type="entry name" value="RHO_alpha_C_NDO-like"/>
    <property type="match status" value="1"/>
</dbReference>
<dbReference type="GO" id="GO:0051537">
    <property type="term" value="F:2 iron, 2 sulfur cluster binding"/>
    <property type="evidence" value="ECO:0007669"/>
    <property type="project" value="UniProtKB-KW"/>
</dbReference>
<keyword evidence="7" id="KW-0408">Iron</keyword>
<evidence type="ECO:0000256" key="1">
    <source>
        <dbReference type="ARBA" id="ARBA00008751"/>
    </source>
</evidence>
<dbReference type="PRINTS" id="PR00090">
    <property type="entry name" value="RNGDIOXGNASE"/>
</dbReference>
<dbReference type="PANTHER" id="PTHR43756:SF1">
    <property type="entry name" value="3-PHENYLPROPIONATE_CINNAMIC ACID DIOXYGENASE SUBUNIT ALPHA"/>
    <property type="match status" value="1"/>
</dbReference>
<keyword evidence="2" id="KW-0001">2Fe-2S</keyword>
<evidence type="ECO:0000256" key="9">
    <source>
        <dbReference type="ARBA" id="ARBA00023027"/>
    </source>
</evidence>
<dbReference type="Proteomes" id="UP000199614">
    <property type="component" value="Unassembled WGS sequence"/>
</dbReference>
<evidence type="ECO:0000256" key="6">
    <source>
        <dbReference type="ARBA" id="ARBA00023002"/>
    </source>
</evidence>
<dbReference type="Gene3D" id="2.102.10.10">
    <property type="entry name" value="Rieske [2Fe-2S] iron-sulphur domain"/>
    <property type="match status" value="1"/>
</dbReference>
<dbReference type="GO" id="GO:0051213">
    <property type="term" value="F:dioxygenase activity"/>
    <property type="evidence" value="ECO:0007669"/>
    <property type="project" value="UniProtKB-KW"/>
</dbReference>
<dbReference type="InterPro" id="IPR015879">
    <property type="entry name" value="Ring_hydroxy_dOase_asu_C_dom"/>
</dbReference>
<dbReference type="InterPro" id="IPR017941">
    <property type="entry name" value="Rieske_2Fe-2S"/>
</dbReference>
<dbReference type="STRING" id="260086.SAMN05216207_11064"/>
<evidence type="ECO:0000256" key="8">
    <source>
        <dbReference type="ARBA" id="ARBA00023014"/>
    </source>
</evidence>
<proteinExistence type="inferred from homology"/>
<evidence type="ECO:0000313" key="12">
    <source>
        <dbReference type="Proteomes" id="UP000199614"/>
    </source>
</evidence>
<dbReference type="InterPro" id="IPR036922">
    <property type="entry name" value="Rieske_2Fe-2S_sf"/>
</dbReference>
<keyword evidence="12" id="KW-1185">Reference proteome</keyword>
<reference evidence="11 12" key="1">
    <citation type="submission" date="2016-10" db="EMBL/GenBank/DDBJ databases">
        <authorList>
            <person name="de Groot N.N."/>
        </authorList>
    </citation>
    <scope>NUCLEOTIDE SEQUENCE [LARGE SCALE GENOMIC DNA]</scope>
    <source>
        <strain evidence="11 12">CGMCC 4.1877</strain>
    </source>
</reference>
<keyword evidence="9" id="KW-0520">NAD</keyword>
<evidence type="ECO:0000256" key="7">
    <source>
        <dbReference type="ARBA" id="ARBA00023004"/>
    </source>
</evidence>
<evidence type="ECO:0000259" key="10">
    <source>
        <dbReference type="PROSITE" id="PS51296"/>
    </source>
</evidence>
<dbReference type="InterPro" id="IPR043266">
    <property type="entry name" value="RHO_NdoB-like_C"/>
</dbReference>
<dbReference type="GO" id="GO:0005506">
    <property type="term" value="F:iron ion binding"/>
    <property type="evidence" value="ECO:0007669"/>
    <property type="project" value="InterPro"/>
</dbReference>
<dbReference type="SUPFAM" id="SSF55961">
    <property type="entry name" value="Bet v1-like"/>
    <property type="match status" value="1"/>
</dbReference>
<keyword evidence="5 11" id="KW-0223">Dioxygenase</keyword>
<protein>
    <submittedName>
        <fullName evidence="11">3-phenylpropionate/trans-cinnamate dioxygenase alpha subunit/dibenzofuran dioxygenase alpha subunit</fullName>
    </submittedName>
</protein>
<dbReference type="InterPro" id="IPR015881">
    <property type="entry name" value="ARHD_Rieske_2Fe_2S"/>
</dbReference>
<dbReference type="PANTHER" id="PTHR43756">
    <property type="entry name" value="CHOLINE MONOOXYGENASE, CHLOROPLASTIC"/>
    <property type="match status" value="1"/>
</dbReference>
<accession>A0A1I5IK61</accession>
<dbReference type="SUPFAM" id="SSF50022">
    <property type="entry name" value="ISP domain"/>
    <property type="match status" value="1"/>
</dbReference>
<feature type="domain" description="Rieske" evidence="10">
    <location>
        <begin position="51"/>
        <end position="161"/>
    </location>
</feature>
<dbReference type="GO" id="GO:0016705">
    <property type="term" value="F:oxidoreductase activity, acting on paired donors, with incorporation or reduction of molecular oxygen"/>
    <property type="evidence" value="ECO:0007669"/>
    <property type="project" value="UniProtKB-ARBA"/>
</dbReference>
<dbReference type="PROSITE" id="PS51296">
    <property type="entry name" value="RIESKE"/>
    <property type="match status" value="1"/>
</dbReference>
<dbReference type="Pfam" id="PF00355">
    <property type="entry name" value="Rieske"/>
    <property type="match status" value="1"/>
</dbReference>
<dbReference type="EMBL" id="FOUY01000106">
    <property type="protein sequence ID" value="SFO60531.1"/>
    <property type="molecule type" value="Genomic_DNA"/>
</dbReference>
<dbReference type="GO" id="GO:0004497">
    <property type="term" value="F:monooxygenase activity"/>
    <property type="evidence" value="ECO:0007669"/>
    <property type="project" value="UniProtKB-ARBA"/>
</dbReference>
<gene>
    <name evidence="11" type="ORF">SAMN05216207_11064</name>
</gene>
<evidence type="ECO:0000256" key="4">
    <source>
        <dbReference type="ARBA" id="ARBA00022797"/>
    </source>
</evidence>
<keyword evidence="8" id="KW-0411">Iron-sulfur</keyword>